<accession>A0ABN6J3Z9</accession>
<evidence type="ECO:0000256" key="16">
    <source>
        <dbReference type="SAM" id="MobiDB-lite"/>
    </source>
</evidence>
<comment type="subcellular location">
    <subcellularLocation>
        <location evidence="14">Cell membrane</location>
        <topology evidence="14">Multi-pass membrane protein</topology>
        <orientation evidence="14">Cytoplasmic side</orientation>
    </subcellularLocation>
    <subcellularLocation>
        <location evidence="1">Membrane</location>
    </subcellularLocation>
</comment>
<dbReference type="Gene3D" id="3.40.50.300">
    <property type="entry name" value="P-loop containing nucleotide triphosphate hydrolases"/>
    <property type="match status" value="1"/>
</dbReference>
<dbReference type="GO" id="GO:0008237">
    <property type="term" value="F:metallopeptidase activity"/>
    <property type="evidence" value="ECO:0007669"/>
    <property type="project" value="UniProtKB-KW"/>
</dbReference>
<keyword evidence="13 14" id="KW-0472">Membrane</keyword>
<dbReference type="Gene3D" id="3.30.720.210">
    <property type="match status" value="1"/>
</dbReference>
<feature type="transmembrane region" description="Helical" evidence="14">
    <location>
        <begin position="28"/>
        <end position="48"/>
    </location>
</feature>
<keyword evidence="11 14" id="KW-1133">Transmembrane helix</keyword>
<dbReference type="PROSITE" id="PS00674">
    <property type="entry name" value="AAA"/>
    <property type="match status" value="1"/>
</dbReference>
<gene>
    <name evidence="18" type="primary">ftsH_3</name>
    <name evidence="14" type="synonym">ftsH</name>
    <name evidence="18" type="ORF">psyc5s11_51320</name>
</gene>
<evidence type="ECO:0000259" key="17">
    <source>
        <dbReference type="SMART" id="SM00382"/>
    </source>
</evidence>
<dbReference type="Gene3D" id="1.20.58.760">
    <property type="entry name" value="Peptidase M41"/>
    <property type="match status" value="1"/>
</dbReference>
<dbReference type="CDD" id="cd19501">
    <property type="entry name" value="RecA-like_FtsH"/>
    <property type="match status" value="1"/>
</dbReference>
<sequence length="711" mass="79378">MQNNNKNGNNKNGNNKNGNNKKNNKNSMTMAITYFLIAFAFVMAFNYAKDSTTTQRITYNEFSKLLSDKEISKVVITSDDLVITPSENNGEYKGKTLYTGNMNDQSLILALKDANIDFYRENPKQTPIMNFALTWILPMILLFFMWKFLFSKMGGGGGGVMGIGKNNAKIYVESDIKVTFDDVAGQEEAKDSLKEVIDFLNAPTKYTEIGAKLPKGVLLVGPPGTGKTLIARAVAGEAKVPFFSLSGSSFVEMFVGVGASRVRELFKDAVAKAPCIIFIDEIDAIGKSRDNQMQSNDEREQTLNQLLSEMDGFDSSKGVVLLGATNRPEILDKALLRPGRFDRRVIVDRPEFKGREAILKVHAKNVHLGDDVDLHEIAKSTPGAVGADLANIVNEGALRAVRKRRKLVLQEDLREAVEVIIAGKEKKDRILSPKEREIVAYHEVGHALVAALLKNTEPVHKITIVPRTGGALGYTMQIEEENKYLNSKEDLINQITMLVGGRAAEEEVFDIVTTGASNDIERATAIARQMVSVYGMSEQFDMMALESIQNRYLDGRAVRNCSEETSTILDKEAMNIIREAHKKARKIISDNRELMEKISAVLLEKESIFGEEFLEIVYEKYPEMKETKEKEKLENDKQVKDLEERRAKKHSIDTIIDDDANKNEEKFEIGVIGGIRNNKTDEDAAENEIITSGETKPRLDGEAETTDDYKL</sequence>
<feature type="region of interest" description="Disordered" evidence="16">
    <location>
        <begin position="677"/>
        <end position="711"/>
    </location>
</feature>
<dbReference type="Proteomes" id="UP000824633">
    <property type="component" value="Chromosome"/>
</dbReference>
<keyword evidence="3 14" id="KW-1003">Cell membrane</keyword>
<dbReference type="NCBIfam" id="TIGR01241">
    <property type="entry name" value="FtsH_fam"/>
    <property type="match status" value="1"/>
</dbReference>
<evidence type="ECO:0000256" key="10">
    <source>
        <dbReference type="ARBA" id="ARBA00022840"/>
    </source>
</evidence>
<feature type="binding site" evidence="14">
    <location>
        <begin position="221"/>
        <end position="228"/>
    </location>
    <ligand>
        <name>ATP</name>
        <dbReference type="ChEBI" id="CHEBI:30616"/>
    </ligand>
</feature>
<dbReference type="PANTHER" id="PTHR23076:SF97">
    <property type="entry name" value="ATP-DEPENDENT ZINC METALLOPROTEASE YME1L1"/>
    <property type="match status" value="1"/>
</dbReference>
<feature type="compositionally biased region" description="Low complexity" evidence="16">
    <location>
        <begin position="1"/>
        <end position="21"/>
    </location>
</feature>
<dbReference type="InterPro" id="IPR000642">
    <property type="entry name" value="Peptidase_M41"/>
</dbReference>
<feature type="binding site" evidence="14">
    <location>
        <position position="442"/>
    </location>
    <ligand>
        <name>Zn(2+)</name>
        <dbReference type="ChEBI" id="CHEBI:29105"/>
        <note>catalytic</note>
    </ligand>
</feature>
<feature type="region of interest" description="Disordered" evidence="16">
    <location>
        <begin position="1"/>
        <end position="24"/>
    </location>
</feature>
<feature type="active site" evidence="14">
    <location>
        <position position="443"/>
    </location>
</feature>
<keyword evidence="12 14" id="KW-0482">Metalloprotease</keyword>
<feature type="binding site" evidence="14">
    <location>
        <position position="519"/>
    </location>
    <ligand>
        <name>Zn(2+)</name>
        <dbReference type="ChEBI" id="CHEBI:29105"/>
        <note>catalytic</note>
    </ligand>
</feature>
<evidence type="ECO:0000256" key="5">
    <source>
        <dbReference type="ARBA" id="ARBA00022692"/>
    </source>
</evidence>
<dbReference type="InterPro" id="IPR027417">
    <property type="entry name" value="P-loop_NTPase"/>
</dbReference>
<dbReference type="InterPro" id="IPR037219">
    <property type="entry name" value="Peptidase_M41-like"/>
</dbReference>
<dbReference type="InterPro" id="IPR003593">
    <property type="entry name" value="AAA+_ATPase"/>
</dbReference>
<comment type="similarity">
    <text evidence="2 14">In the C-terminal section; belongs to the peptidase M41 family.</text>
</comment>
<organism evidence="18 19">
    <name type="scientific">Clostridium gelidum</name>
    <dbReference type="NCBI Taxonomy" id="704125"/>
    <lineage>
        <taxon>Bacteria</taxon>
        <taxon>Bacillati</taxon>
        <taxon>Bacillota</taxon>
        <taxon>Clostridia</taxon>
        <taxon>Eubacteriales</taxon>
        <taxon>Clostridiaceae</taxon>
        <taxon>Clostridium</taxon>
    </lineage>
</organism>
<keyword evidence="7 14" id="KW-0547">Nucleotide-binding</keyword>
<comment type="similarity">
    <text evidence="14">In the central section; belongs to the AAA ATPase family.</text>
</comment>
<feature type="compositionally biased region" description="Basic and acidic residues" evidence="16">
    <location>
        <begin position="695"/>
        <end position="711"/>
    </location>
</feature>
<dbReference type="Pfam" id="PF01434">
    <property type="entry name" value="Peptidase_M41"/>
    <property type="match status" value="1"/>
</dbReference>
<feature type="domain" description="AAA+ ATPase" evidence="17">
    <location>
        <begin position="213"/>
        <end position="351"/>
    </location>
</feature>
<evidence type="ECO:0000256" key="4">
    <source>
        <dbReference type="ARBA" id="ARBA00022670"/>
    </source>
</evidence>
<dbReference type="Pfam" id="PF17862">
    <property type="entry name" value="AAA_lid_3"/>
    <property type="match status" value="1"/>
</dbReference>
<protein>
    <recommendedName>
        <fullName evidence="14">ATP-dependent zinc metalloprotease FtsH</fullName>
        <ecNumber evidence="14">3.4.24.-</ecNumber>
    </recommendedName>
</protein>
<evidence type="ECO:0000256" key="11">
    <source>
        <dbReference type="ARBA" id="ARBA00022989"/>
    </source>
</evidence>
<dbReference type="InterPro" id="IPR011546">
    <property type="entry name" value="Pept_M41_FtsH_extracell"/>
</dbReference>
<evidence type="ECO:0000256" key="3">
    <source>
        <dbReference type="ARBA" id="ARBA00022475"/>
    </source>
</evidence>
<dbReference type="EMBL" id="AP024849">
    <property type="protein sequence ID" value="BCZ49065.1"/>
    <property type="molecule type" value="Genomic_DNA"/>
</dbReference>
<name>A0ABN6J3Z9_9CLOT</name>
<keyword evidence="10 14" id="KW-0067">ATP-binding</keyword>
<dbReference type="SUPFAM" id="SSF52540">
    <property type="entry name" value="P-loop containing nucleoside triphosphate hydrolases"/>
    <property type="match status" value="1"/>
</dbReference>
<keyword evidence="6 14" id="KW-0479">Metal-binding</keyword>
<evidence type="ECO:0000256" key="14">
    <source>
        <dbReference type="HAMAP-Rule" id="MF_01458"/>
    </source>
</evidence>
<dbReference type="Pfam" id="PF06480">
    <property type="entry name" value="FtsH_ext"/>
    <property type="match status" value="1"/>
</dbReference>
<comment type="function">
    <text evidence="14">Acts as a processive, ATP-dependent zinc metallopeptidase for both cytoplasmic and membrane proteins. Plays a role in the quality control of integral membrane proteins.</text>
</comment>
<dbReference type="Pfam" id="PF00004">
    <property type="entry name" value="AAA"/>
    <property type="match status" value="1"/>
</dbReference>
<proteinExistence type="inferred from homology"/>
<evidence type="ECO:0000313" key="18">
    <source>
        <dbReference type="EMBL" id="BCZ49065.1"/>
    </source>
</evidence>
<dbReference type="InterPro" id="IPR041569">
    <property type="entry name" value="AAA_lid_3"/>
</dbReference>
<keyword evidence="19" id="KW-1185">Reference proteome</keyword>
<evidence type="ECO:0000256" key="8">
    <source>
        <dbReference type="ARBA" id="ARBA00022801"/>
    </source>
</evidence>
<reference evidence="19" key="1">
    <citation type="submission" date="2021-07" db="EMBL/GenBank/DDBJ databases">
        <title>Complete genome sequencing of a Clostridium isolate.</title>
        <authorList>
            <person name="Ueki A."/>
            <person name="Tonouchi A."/>
        </authorList>
    </citation>
    <scope>NUCLEOTIDE SEQUENCE [LARGE SCALE GENOMIC DNA]</scope>
    <source>
        <strain evidence="19">C5S11</strain>
    </source>
</reference>
<dbReference type="InterPro" id="IPR003960">
    <property type="entry name" value="ATPase_AAA_CS"/>
</dbReference>
<dbReference type="RefSeq" id="WP_224035272.1">
    <property type="nucleotide sequence ID" value="NZ_AP024849.1"/>
</dbReference>
<feature type="transmembrane region" description="Helical" evidence="14">
    <location>
        <begin position="128"/>
        <end position="146"/>
    </location>
</feature>
<feature type="binding site" evidence="14">
    <location>
        <position position="446"/>
    </location>
    <ligand>
        <name>Zn(2+)</name>
        <dbReference type="ChEBI" id="CHEBI:29105"/>
        <note>catalytic</note>
    </ligand>
</feature>
<comment type="cofactor">
    <cofactor evidence="14">
        <name>Zn(2+)</name>
        <dbReference type="ChEBI" id="CHEBI:29105"/>
    </cofactor>
    <text evidence="14">Binds 1 zinc ion per subunit.</text>
</comment>
<evidence type="ECO:0000256" key="9">
    <source>
        <dbReference type="ARBA" id="ARBA00022833"/>
    </source>
</evidence>
<dbReference type="HAMAP" id="MF_01458">
    <property type="entry name" value="FtsH"/>
    <property type="match status" value="1"/>
</dbReference>
<keyword evidence="8 14" id="KW-0378">Hydrolase</keyword>
<keyword evidence="9 14" id="KW-0862">Zinc</keyword>
<evidence type="ECO:0000256" key="12">
    <source>
        <dbReference type="ARBA" id="ARBA00023049"/>
    </source>
</evidence>
<evidence type="ECO:0000256" key="2">
    <source>
        <dbReference type="ARBA" id="ARBA00010044"/>
    </source>
</evidence>
<dbReference type="InterPro" id="IPR005936">
    <property type="entry name" value="FtsH"/>
</dbReference>
<keyword evidence="5 14" id="KW-0812">Transmembrane</keyword>
<keyword evidence="4 14" id="KW-0645">Protease</keyword>
<evidence type="ECO:0000256" key="1">
    <source>
        <dbReference type="ARBA" id="ARBA00004370"/>
    </source>
</evidence>
<dbReference type="Gene3D" id="1.10.8.60">
    <property type="match status" value="1"/>
</dbReference>
<comment type="similarity">
    <text evidence="15">Belongs to the AAA ATPase family.</text>
</comment>
<comment type="subunit">
    <text evidence="14">Homohexamer.</text>
</comment>
<evidence type="ECO:0000256" key="6">
    <source>
        <dbReference type="ARBA" id="ARBA00022723"/>
    </source>
</evidence>
<evidence type="ECO:0000256" key="13">
    <source>
        <dbReference type="ARBA" id="ARBA00023136"/>
    </source>
</evidence>
<evidence type="ECO:0000256" key="7">
    <source>
        <dbReference type="ARBA" id="ARBA00022741"/>
    </source>
</evidence>
<dbReference type="EC" id="3.4.24.-" evidence="14"/>
<evidence type="ECO:0000313" key="19">
    <source>
        <dbReference type="Proteomes" id="UP000824633"/>
    </source>
</evidence>
<dbReference type="SMART" id="SM00382">
    <property type="entry name" value="AAA"/>
    <property type="match status" value="1"/>
</dbReference>
<dbReference type="PANTHER" id="PTHR23076">
    <property type="entry name" value="METALLOPROTEASE M41 FTSH"/>
    <property type="match status" value="1"/>
</dbReference>
<evidence type="ECO:0000256" key="15">
    <source>
        <dbReference type="RuleBase" id="RU003651"/>
    </source>
</evidence>
<dbReference type="InterPro" id="IPR003959">
    <property type="entry name" value="ATPase_AAA_core"/>
</dbReference>
<dbReference type="SUPFAM" id="SSF140990">
    <property type="entry name" value="FtsH protease domain-like"/>
    <property type="match status" value="1"/>
</dbReference>